<reference evidence="3" key="1">
    <citation type="submission" date="2022-06" db="EMBL/GenBank/DDBJ databases">
        <title>Solitalea sp. MAHUQ-68 isolated from rhizospheric soil.</title>
        <authorList>
            <person name="Huq M.A."/>
        </authorList>
    </citation>
    <scope>NUCLEOTIDE SEQUENCE</scope>
    <source>
        <strain evidence="3">MAHUQ-68</strain>
    </source>
</reference>
<accession>A0A9X2JBJ2</accession>
<feature type="chain" id="PRO_5040800366" evidence="1">
    <location>
        <begin position="25"/>
        <end position="219"/>
    </location>
</feature>
<comment type="caution">
    <text evidence="3">The sequence shown here is derived from an EMBL/GenBank/DDBJ whole genome shotgun (WGS) entry which is preliminary data.</text>
</comment>
<keyword evidence="4" id="KW-1185">Reference proteome</keyword>
<dbReference type="EMBL" id="JAMWYS010000024">
    <property type="protein sequence ID" value="MCO4292537.1"/>
    <property type="molecule type" value="Genomic_DNA"/>
</dbReference>
<feature type="signal peptide" evidence="1">
    <location>
        <begin position="1"/>
        <end position="24"/>
    </location>
</feature>
<protein>
    <submittedName>
        <fullName evidence="3">Porin family protein</fullName>
    </submittedName>
</protein>
<dbReference type="InterPro" id="IPR025665">
    <property type="entry name" value="Beta-barrel_OMP_2"/>
</dbReference>
<sequence length="219" mass="24451">METLKLYKWFFTVFLFAFAGSVYAQNDTTVTAKTDTAVASKKKEKYHRNDAFILYAGVNFNNLSVSSNTYESSSGTGWHAGVSYKREGFFYWQVGARLSDSHYILSKFNTSDTTHDSFNVTNLDIPLTVGINFLPIAKRVFNVHAFVSAVPTFAFKVGDNTLGITKDNINTFILYGQAGAGVDVLFFVIDAGFNFGFNDLIKDAQSKPNQFFVSLGFRF</sequence>
<evidence type="ECO:0000313" key="3">
    <source>
        <dbReference type="EMBL" id="MCO4292537.1"/>
    </source>
</evidence>
<proteinExistence type="predicted"/>
<evidence type="ECO:0000313" key="4">
    <source>
        <dbReference type="Proteomes" id="UP001155182"/>
    </source>
</evidence>
<feature type="domain" description="Outer membrane protein beta-barrel" evidence="2">
    <location>
        <begin position="52"/>
        <end position="201"/>
    </location>
</feature>
<dbReference type="RefSeq" id="WP_252587023.1">
    <property type="nucleotide sequence ID" value="NZ_JAMWYS010000024.1"/>
</dbReference>
<organism evidence="3 4">
    <name type="scientific">Solitalea agri</name>
    <dbReference type="NCBI Taxonomy" id="2953739"/>
    <lineage>
        <taxon>Bacteria</taxon>
        <taxon>Pseudomonadati</taxon>
        <taxon>Bacteroidota</taxon>
        <taxon>Sphingobacteriia</taxon>
        <taxon>Sphingobacteriales</taxon>
        <taxon>Sphingobacteriaceae</taxon>
        <taxon>Solitalea</taxon>
    </lineage>
</organism>
<gene>
    <name evidence="3" type="ORF">NF867_06670</name>
</gene>
<evidence type="ECO:0000259" key="2">
    <source>
        <dbReference type="Pfam" id="PF13568"/>
    </source>
</evidence>
<evidence type="ECO:0000256" key="1">
    <source>
        <dbReference type="SAM" id="SignalP"/>
    </source>
</evidence>
<name>A0A9X2JBJ2_9SPHI</name>
<keyword evidence="1" id="KW-0732">Signal</keyword>
<dbReference type="Pfam" id="PF13568">
    <property type="entry name" value="OMP_b-brl_2"/>
    <property type="match status" value="1"/>
</dbReference>
<dbReference type="Proteomes" id="UP001155182">
    <property type="component" value="Unassembled WGS sequence"/>
</dbReference>
<dbReference type="AlphaFoldDB" id="A0A9X2JBJ2"/>